<proteinExistence type="predicted"/>
<organism evidence="1 2">
    <name type="scientific">Streptomyces fildesensis</name>
    <dbReference type="NCBI Taxonomy" id="375757"/>
    <lineage>
        <taxon>Bacteria</taxon>
        <taxon>Bacillati</taxon>
        <taxon>Actinomycetota</taxon>
        <taxon>Actinomycetes</taxon>
        <taxon>Kitasatosporales</taxon>
        <taxon>Streptomycetaceae</taxon>
        <taxon>Streptomyces</taxon>
    </lineage>
</organism>
<gene>
    <name evidence="1" type="ORF">ACIGXA_14785</name>
</gene>
<dbReference type="EMBL" id="JBITYG010000004">
    <property type="protein sequence ID" value="MFI9101782.1"/>
    <property type="molecule type" value="Genomic_DNA"/>
</dbReference>
<reference evidence="1 2" key="1">
    <citation type="submission" date="2024-10" db="EMBL/GenBank/DDBJ databases">
        <title>The Natural Products Discovery Center: Release of the First 8490 Sequenced Strains for Exploring Actinobacteria Biosynthetic Diversity.</title>
        <authorList>
            <person name="Kalkreuter E."/>
            <person name="Kautsar S.A."/>
            <person name="Yang D."/>
            <person name="Bader C.D."/>
            <person name="Teijaro C.N."/>
            <person name="Fluegel L."/>
            <person name="Davis C.M."/>
            <person name="Simpson J.R."/>
            <person name="Lauterbach L."/>
            <person name="Steele A.D."/>
            <person name="Gui C."/>
            <person name="Meng S."/>
            <person name="Li G."/>
            <person name="Viehrig K."/>
            <person name="Ye F."/>
            <person name="Su P."/>
            <person name="Kiefer A.F."/>
            <person name="Nichols A."/>
            <person name="Cepeda A.J."/>
            <person name="Yan W."/>
            <person name="Fan B."/>
            <person name="Jiang Y."/>
            <person name="Adhikari A."/>
            <person name="Zheng C.-J."/>
            <person name="Schuster L."/>
            <person name="Cowan T.M."/>
            <person name="Smanski M.J."/>
            <person name="Chevrette M.G."/>
            <person name="De Carvalho L.P.S."/>
            <person name="Shen B."/>
        </authorList>
    </citation>
    <scope>NUCLEOTIDE SEQUENCE [LARGE SCALE GENOMIC DNA]</scope>
    <source>
        <strain evidence="1 2">NPDC053399</strain>
    </source>
</reference>
<keyword evidence="2" id="KW-1185">Reference proteome</keyword>
<accession>A0ABW8C5S0</accession>
<sequence>MSLTLQDFKVALQNLQDVTELVRRKGEDIRDDIAQINASLAKVDWTGPAGTSFVEVHRVYTGNMAELTSLLDEMVKRMRHSYRTYHDMELANFNNVNS</sequence>
<dbReference type="Gene3D" id="1.10.287.1060">
    <property type="entry name" value="ESAT-6-like"/>
    <property type="match status" value="1"/>
</dbReference>
<evidence type="ECO:0000313" key="1">
    <source>
        <dbReference type="EMBL" id="MFI9101782.1"/>
    </source>
</evidence>
<comment type="caution">
    <text evidence="1">The sequence shown here is derived from an EMBL/GenBank/DDBJ whole genome shotgun (WGS) entry which is preliminary data.</text>
</comment>
<evidence type="ECO:0000313" key="2">
    <source>
        <dbReference type="Proteomes" id="UP001614394"/>
    </source>
</evidence>
<dbReference type="InterPro" id="IPR036689">
    <property type="entry name" value="ESAT-6-like_sf"/>
</dbReference>
<dbReference type="RefSeq" id="WP_399648624.1">
    <property type="nucleotide sequence ID" value="NZ_JBITYG010000004.1"/>
</dbReference>
<name>A0ABW8C5S0_9ACTN</name>
<protein>
    <submittedName>
        <fullName evidence="1">WXG100 family type VII secretion target</fullName>
    </submittedName>
</protein>
<dbReference type="Pfam" id="PF06013">
    <property type="entry name" value="WXG100"/>
    <property type="match status" value="1"/>
</dbReference>
<dbReference type="SUPFAM" id="SSF140453">
    <property type="entry name" value="EsxAB dimer-like"/>
    <property type="match status" value="1"/>
</dbReference>
<dbReference type="InterPro" id="IPR010310">
    <property type="entry name" value="T7SS_ESAT-6-like"/>
</dbReference>
<dbReference type="Proteomes" id="UP001614394">
    <property type="component" value="Unassembled WGS sequence"/>
</dbReference>